<dbReference type="EMBL" id="JARJCN010000004">
    <property type="protein sequence ID" value="KAJ7101228.1"/>
    <property type="molecule type" value="Genomic_DNA"/>
</dbReference>
<feature type="region of interest" description="Disordered" evidence="1">
    <location>
        <begin position="602"/>
        <end position="624"/>
    </location>
</feature>
<dbReference type="Proteomes" id="UP001222325">
    <property type="component" value="Unassembled WGS sequence"/>
</dbReference>
<evidence type="ECO:0000256" key="1">
    <source>
        <dbReference type="SAM" id="MobiDB-lite"/>
    </source>
</evidence>
<feature type="region of interest" description="Disordered" evidence="1">
    <location>
        <begin position="868"/>
        <end position="890"/>
    </location>
</feature>
<feature type="compositionally biased region" description="Low complexity" evidence="1">
    <location>
        <begin position="784"/>
        <end position="824"/>
    </location>
</feature>
<name>A0AAD6XWJ5_9AGAR</name>
<comment type="caution">
    <text evidence="2">The sequence shown here is derived from an EMBL/GenBank/DDBJ whole genome shotgun (WGS) entry which is preliminary data.</text>
</comment>
<sequence>MAPASKFSPEQRDFLGLWLSEFLAKKANKKLDDFWPRMRAAWVNQWPVELDLGLPLQQIDPIAGPPAPLTTDQKDALAYALGGKFMQLRNWFFNQFGKIRLQRGGVSRSTLSLAALLFKARPKGRRRHQVLEVYQKKYPEKVKGALRLSEYDSLNEATMCRDDEDQWIDDDDDEVKMKRVTETRSKRMKVLRRVVKECWELEPEEVRAAIREAAMNEKLPEPTVEEEGKVFERTAFEYQASIDESMAVAEMFLTEFHKMTGWMGVLVYGGGVPRLQGELGCKTVPFGALPNGLTFEKWHPNFKKSVTNPLFKFLRQAIPQEVRLKRAIYDDDNEEENDGAPTVTGGSPDADEASPTPAPAKKSKRKKKGADDSAASTPTKNAPAQGADKPPRRPQKKRKPVPSGPTASRAGSVARVGDVAVAAHLDEAAGFVSPSDNVPCDYDDHNMYGGGYAADPTNSTTGSVLPRTDVDVHNFLASTNIENFLPNTDGANFLLQNDSALPFLPNSNVGTFSDFNDFLLSNAGPPSFTGTGLDNGTFASTDWTLWPGTQNAGAGEGFSFPAPFTMDEPGTGPTALQFSEAPPQRAPDLSTIGGALEFASAPGIIQHPPSRPRPTPRFAGAVSQEGSAHIFGRPAQYRPINEPQVQCSEASSSPATAVAHSSLSTPKLLPSTPARSSPLSRPPLQAPLTPPRSSIPPASGALPPRLRPSPARGVSSVPRTVPPSPPVFPQSRPMANAPKLPKLVITLEEKAKRMEKARAAKKAGTKKVAVGARGSGEKGEGGTKKAAGGAKASGVTGTRVEPSGYAGSAPPAAASTSRPPVAVPGGVAARPRRTIQAPQNRGEVVSLQERNKALGAQEKGAEVLLEKGGTKRKAVSQENRVPTKRVKTTG</sequence>
<dbReference type="AlphaFoldDB" id="A0AAD6XWJ5"/>
<feature type="compositionally biased region" description="Low complexity" evidence="1">
    <location>
        <begin position="661"/>
        <end position="679"/>
    </location>
</feature>
<feature type="compositionally biased region" description="Polar residues" evidence="1">
    <location>
        <begin position="643"/>
        <end position="655"/>
    </location>
</feature>
<feature type="region of interest" description="Disordered" evidence="1">
    <location>
        <begin position="643"/>
        <end position="735"/>
    </location>
</feature>
<proteinExistence type="predicted"/>
<reference evidence="2" key="1">
    <citation type="submission" date="2023-03" db="EMBL/GenBank/DDBJ databases">
        <title>Massive genome expansion in bonnet fungi (Mycena s.s.) driven by repeated elements and novel gene families across ecological guilds.</title>
        <authorList>
            <consortium name="Lawrence Berkeley National Laboratory"/>
            <person name="Harder C.B."/>
            <person name="Miyauchi S."/>
            <person name="Viragh M."/>
            <person name="Kuo A."/>
            <person name="Thoen E."/>
            <person name="Andreopoulos B."/>
            <person name="Lu D."/>
            <person name="Skrede I."/>
            <person name="Drula E."/>
            <person name="Henrissat B."/>
            <person name="Morin E."/>
            <person name="Kohler A."/>
            <person name="Barry K."/>
            <person name="LaButti K."/>
            <person name="Morin E."/>
            <person name="Salamov A."/>
            <person name="Lipzen A."/>
            <person name="Mereny Z."/>
            <person name="Hegedus B."/>
            <person name="Baldrian P."/>
            <person name="Stursova M."/>
            <person name="Weitz H."/>
            <person name="Taylor A."/>
            <person name="Grigoriev I.V."/>
            <person name="Nagy L.G."/>
            <person name="Martin F."/>
            <person name="Kauserud H."/>
        </authorList>
    </citation>
    <scope>NUCLEOTIDE SEQUENCE</scope>
    <source>
        <strain evidence="2">CBHHK173m</strain>
    </source>
</reference>
<evidence type="ECO:0000313" key="2">
    <source>
        <dbReference type="EMBL" id="KAJ7101228.1"/>
    </source>
</evidence>
<feature type="region of interest" description="Disordered" evidence="1">
    <location>
        <begin position="328"/>
        <end position="413"/>
    </location>
</feature>
<keyword evidence="3" id="KW-1185">Reference proteome</keyword>
<evidence type="ECO:0000313" key="3">
    <source>
        <dbReference type="Proteomes" id="UP001222325"/>
    </source>
</evidence>
<feature type="compositionally biased region" description="Pro residues" evidence="1">
    <location>
        <begin position="680"/>
        <end position="694"/>
    </location>
</feature>
<accession>A0AAD6XWJ5</accession>
<feature type="region of interest" description="Disordered" evidence="1">
    <location>
        <begin position="758"/>
        <end position="844"/>
    </location>
</feature>
<gene>
    <name evidence="2" type="ORF">B0H15DRAFT_796071</name>
</gene>
<organism evidence="2 3">
    <name type="scientific">Mycena belliarum</name>
    <dbReference type="NCBI Taxonomy" id="1033014"/>
    <lineage>
        <taxon>Eukaryota</taxon>
        <taxon>Fungi</taxon>
        <taxon>Dikarya</taxon>
        <taxon>Basidiomycota</taxon>
        <taxon>Agaricomycotina</taxon>
        <taxon>Agaricomycetes</taxon>
        <taxon>Agaricomycetidae</taxon>
        <taxon>Agaricales</taxon>
        <taxon>Marasmiineae</taxon>
        <taxon>Mycenaceae</taxon>
        <taxon>Mycena</taxon>
    </lineage>
</organism>
<feature type="compositionally biased region" description="Low complexity" evidence="1">
    <location>
        <begin position="699"/>
        <end position="719"/>
    </location>
</feature>
<protein>
    <submittedName>
        <fullName evidence="2">Uncharacterized protein</fullName>
    </submittedName>
</protein>